<dbReference type="InterPro" id="IPR049483">
    <property type="entry name" value="FAF1_2-like_UAS"/>
</dbReference>
<dbReference type="PANTHER" id="PTHR23322:SF1">
    <property type="entry name" value="FAS-ASSOCIATED FACTOR 2"/>
    <property type="match status" value="1"/>
</dbReference>
<feature type="compositionally biased region" description="Basic and acidic residues" evidence="4">
    <location>
        <begin position="302"/>
        <end position="344"/>
    </location>
</feature>
<evidence type="ECO:0000313" key="7">
    <source>
        <dbReference type="Proteomes" id="UP001307889"/>
    </source>
</evidence>
<evidence type="ECO:0000256" key="4">
    <source>
        <dbReference type="SAM" id="MobiDB-lite"/>
    </source>
</evidence>
<dbReference type="SMART" id="SM00166">
    <property type="entry name" value="UBX"/>
    <property type="match status" value="1"/>
</dbReference>
<gene>
    <name evidence="6" type="ORF">NTJ_12283</name>
</gene>
<comment type="subcellular location">
    <subcellularLocation>
        <location evidence="1">Cytoplasm</location>
    </subcellularLocation>
</comment>
<dbReference type="SMART" id="SM00594">
    <property type="entry name" value="UAS"/>
    <property type="match status" value="1"/>
</dbReference>
<dbReference type="EMBL" id="AP028918">
    <property type="protein sequence ID" value="BES99466.1"/>
    <property type="molecule type" value="Genomic_DNA"/>
</dbReference>
<evidence type="ECO:0000256" key="2">
    <source>
        <dbReference type="ARBA" id="ARBA00022490"/>
    </source>
</evidence>
<accession>A0ABN7B8H6</accession>
<dbReference type="Proteomes" id="UP001307889">
    <property type="component" value="Chromosome 10"/>
</dbReference>
<dbReference type="Gene3D" id="3.40.30.10">
    <property type="entry name" value="Glutaredoxin"/>
    <property type="match status" value="1"/>
</dbReference>
<dbReference type="InterPro" id="IPR036249">
    <property type="entry name" value="Thioredoxin-like_sf"/>
</dbReference>
<name>A0ABN7B8H6_9HEMI</name>
<dbReference type="InterPro" id="IPR001012">
    <property type="entry name" value="UBX_dom"/>
</dbReference>
<evidence type="ECO:0000313" key="6">
    <source>
        <dbReference type="EMBL" id="BES99466.1"/>
    </source>
</evidence>
<dbReference type="Pfam" id="PF21021">
    <property type="entry name" value="FAF1"/>
    <property type="match status" value="1"/>
</dbReference>
<protein>
    <submittedName>
        <fullName evidence="6">UAS</fullName>
    </submittedName>
</protein>
<dbReference type="PROSITE" id="PS50033">
    <property type="entry name" value="UBX"/>
    <property type="match status" value="1"/>
</dbReference>
<dbReference type="Gene3D" id="1.10.8.10">
    <property type="entry name" value="DNA helicase RuvA subunit, C-terminal domain"/>
    <property type="match status" value="1"/>
</dbReference>
<organism evidence="6 7">
    <name type="scientific">Nesidiocoris tenuis</name>
    <dbReference type="NCBI Taxonomy" id="355587"/>
    <lineage>
        <taxon>Eukaryota</taxon>
        <taxon>Metazoa</taxon>
        <taxon>Ecdysozoa</taxon>
        <taxon>Arthropoda</taxon>
        <taxon>Hexapoda</taxon>
        <taxon>Insecta</taxon>
        <taxon>Pterygota</taxon>
        <taxon>Neoptera</taxon>
        <taxon>Paraneoptera</taxon>
        <taxon>Hemiptera</taxon>
        <taxon>Heteroptera</taxon>
        <taxon>Panheteroptera</taxon>
        <taxon>Cimicomorpha</taxon>
        <taxon>Miridae</taxon>
        <taxon>Dicyphina</taxon>
        <taxon>Nesidiocoris</taxon>
    </lineage>
</organism>
<evidence type="ECO:0000256" key="1">
    <source>
        <dbReference type="ARBA" id="ARBA00004496"/>
    </source>
</evidence>
<dbReference type="InterPro" id="IPR006577">
    <property type="entry name" value="UAS"/>
</dbReference>
<evidence type="ECO:0000259" key="5">
    <source>
        <dbReference type="PROSITE" id="PS50033"/>
    </source>
</evidence>
<dbReference type="InterPro" id="IPR029071">
    <property type="entry name" value="Ubiquitin-like_domsf"/>
</dbReference>
<keyword evidence="7" id="KW-1185">Reference proteome</keyword>
<feature type="region of interest" description="Disordered" evidence="4">
    <location>
        <begin position="302"/>
        <end position="356"/>
    </location>
</feature>
<dbReference type="PANTHER" id="PTHR23322">
    <property type="entry name" value="FAS-ASSOCIATED PROTEIN"/>
    <property type="match status" value="1"/>
</dbReference>
<keyword evidence="3" id="KW-0175">Coiled coil</keyword>
<dbReference type="SUPFAM" id="SSF52833">
    <property type="entry name" value="Thioredoxin-like"/>
    <property type="match status" value="1"/>
</dbReference>
<keyword evidence="2" id="KW-0963">Cytoplasm</keyword>
<sequence>MNDPDLTADQTDKIVQFQDLTGIDNLSVCRDALQRHQWDLEVAVQDQLNISEGRPSVFAASETATPPNVINDGVVQHIFYSPPSGYPRWGGPIGCMVSFVFQFCYNTFMSILKFAFSIFWREPRRQVTDPVGDVLKFIDTVNENYSRNHPVFYQGSYGQALNDAKQELRFLVVYLHQENNQDCANFCRESLSNEAVIDYINSNALFWGCTTSSGEGDRVCHTLKASTFPFLGVIVYKESRMTLVARMEGPTDAHELLTRLTAVFSLTQNYLEMARQERISRSLTQRIRREQDAAYLESLRVDQEKERRKNEEQEKKMQALREQEEREQAERDRKESIKRAKIEMASDIPDEPESSHPDALSIVFKLPSGERIERRFLKTHKLKDVYNFVFCHPSSPDVFQIATNFPKRVLETETAPEKHLTEAGLSRSEVLFVYDLEA</sequence>
<dbReference type="Gene3D" id="3.10.20.90">
    <property type="entry name" value="Phosphatidylinositol 3-kinase Catalytic Subunit, Chain A, domain 1"/>
    <property type="match status" value="1"/>
</dbReference>
<dbReference type="CDD" id="cd16120">
    <property type="entry name" value="UBX_UBXN3B"/>
    <property type="match status" value="1"/>
</dbReference>
<dbReference type="InterPro" id="IPR050730">
    <property type="entry name" value="UBX_domain-protein"/>
</dbReference>
<reference evidence="6 7" key="1">
    <citation type="submission" date="2023-09" db="EMBL/GenBank/DDBJ databases">
        <title>Nesidiocoris tenuis whole genome shotgun sequence.</title>
        <authorList>
            <person name="Shibata T."/>
            <person name="Shimoda M."/>
            <person name="Kobayashi T."/>
            <person name="Uehara T."/>
        </authorList>
    </citation>
    <scope>NUCLEOTIDE SEQUENCE [LARGE SCALE GENOMIC DNA]</scope>
    <source>
        <strain evidence="6 7">Japan</strain>
    </source>
</reference>
<dbReference type="Pfam" id="PF22566">
    <property type="entry name" value="UBA_8"/>
    <property type="match status" value="1"/>
</dbReference>
<dbReference type="InterPro" id="IPR054109">
    <property type="entry name" value="UBA_8"/>
</dbReference>
<dbReference type="Pfam" id="PF00789">
    <property type="entry name" value="UBX"/>
    <property type="match status" value="1"/>
</dbReference>
<evidence type="ECO:0000256" key="3">
    <source>
        <dbReference type="ARBA" id="ARBA00023054"/>
    </source>
</evidence>
<dbReference type="SUPFAM" id="SSF54236">
    <property type="entry name" value="Ubiquitin-like"/>
    <property type="match status" value="1"/>
</dbReference>
<feature type="domain" description="UBX" evidence="5">
    <location>
        <begin position="355"/>
        <end position="433"/>
    </location>
</feature>
<proteinExistence type="predicted"/>